<dbReference type="Pfam" id="PF05378">
    <property type="entry name" value="Hydant_A_N"/>
    <property type="match status" value="1"/>
</dbReference>
<dbReference type="GO" id="GO:0006749">
    <property type="term" value="P:glutathione metabolic process"/>
    <property type="evidence" value="ECO:0007669"/>
    <property type="project" value="TreeGrafter"/>
</dbReference>
<feature type="domain" description="Hydantoinase/oxoprolinase N-terminal" evidence="1">
    <location>
        <begin position="3"/>
        <end position="113"/>
    </location>
</feature>
<dbReference type="GO" id="GO:0017168">
    <property type="term" value="F:5-oxoprolinase (ATP-hydrolyzing) activity"/>
    <property type="evidence" value="ECO:0007669"/>
    <property type="project" value="TreeGrafter"/>
</dbReference>
<evidence type="ECO:0000313" key="2">
    <source>
        <dbReference type="EMBL" id="OYR24213.1"/>
    </source>
</evidence>
<dbReference type="PANTHER" id="PTHR11365:SF23">
    <property type="entry name" value="HYPOTHETICAL 5-OXOPROLINASE (EUROFUNG)-RELATED"/>
    <property type="match status" value="1"/>
</dbReference>
<proteinExistence type="predicted"/>
<sequence length="120" mass="13692">MIINALTERKGAKVGLITTAGFRDVLEIARGDRPNYFDMFYRKPTPFVPRHLSRELTERVDYKGNVVTPVSLDGLDDILSDFRQEAVEAIAVSFLHSYTHPDHEAEIARAIRERAPDFFV</sequence>
<dbReference type="GO" id="GO:0005829">
    <property type="term" value="C:cytosol"/>
    <property type="evidence" value="ECO:0007669"/>
    <property type="project" value="TreeGrafter"/>
</dbReference>
<evidence type="ECO:0000259" key="1">
    <source>
        <dbReference type="Pfam" id="PF05378"/>
    </source>
</evidence>
<dbReference type="EMBL" id="NNRL01000042">
    <property type="protein sequence ID" value="OYR24213.1"/>
    <property type="molecule type" value="Genomic_DNA"/>
</dbReference>
<dbReference type="Proteomes" id="UP000216478">
    <property type="component" value="Unassembled WGS sequence"/>
</dbReference>
<dbReference type="InterPro" id="IPR045079">
    <property type="entry name" value="Oxoprolinase-like"/>
</dbReference>
<feature type="non-terminal residue" evidence="2">
    <location>
        <position position="120"/>
    </location>
</feature>
<evidence type="ECO:0000313" key="3">
    <source>
        <dbReference type="Proteomes" id="UP000216478"/>
    </source>
</evidence>
<name>A0A256GAU7_9HYPH</name>
<keyword evidence="3" id="KW-1185">Reference proteome</keyword>
<comment type="caution">
    <text evidence="2">The sequence shown here is derived from an EMBL/GenBank/DDBJ whole genome shotgun (WGS) entry which is preliminary data.</text>
</comment>
<dbReference type="PANTHER" id="PTHR11365">
    <property type="entry name" value="5-OXOPROLINASE RELATED"/>
    <property type="match status" value="1"/>
</dbReference>
<organism evidence="2 3">
    <name type="scientific">Brucella grignonensis</name>
    <dbReference type="NCBI Taxonomy" id="94627"/>
    <lineage>
        <taxon>Bacteria</taxon>
        <taxon>Pseudomonadati</taxon>
        <taxon>Pseudomonadota</taxon>
        <taxon>Alphaproteobacteria</taxon>
        <taxon>Hyphomicrobiales</taxon>
        <taxon>Brucellaceae</taxon>
        <taxon>Brucella/Ochrobactrum group</taxon>
        <taxon>Brucella</taxon>
    </lineage>
</organism>
<reference evidence="2 3" key="1">
    <citation type="submission" date="2017-07" db="EMBL/GenBank/DDBJ databases">
        <title>Phylogenetic study on the rhizospheric bacterium Ochrobactrum sp. A44.</title>
        <authorList>
            <person name="Krzyzanowska D.M."/>
            <person name="Ossowicki A."/>
            <person name="Rajewska M."/>
            <person name="Maciag T."/>
            <person name="Kaczynski Z."/>
            <person name="Czerwicka M."/>
            <person name="Jafra S."/>
        </authorList>
    </citation>
    <scope>NUCLEOTIDE SEQUENCE [LARGE SCALE GENOMIC DNA]</scope>
    <source>
        <strain evidence="2 3">OgA9a</strain>
    </source>
</reference>
<protein>
    <submittedName>
        <fullName evidence="2">Hydantoinase/oxoprolinase N-terminal region family protein</fullName>
    </submittedName>
</protein>
<dbReference type="AlphaFoldDB" id="A0A256GAU7"/>
<dbReference type="InterPro" id="IPR008040">
    <property type="entry name" value="Hydant_A_N"/>
</dbReference>
<accession>A0A256GAU7</accession>
<gene>
    <name evidence="2" type="ORF">CEV33_4657</name>
</gene>